<proteinExistence type="predicted"/>
<dbReference type="eggNOG" id="COG1247">
    <property type="taxonomic scope" value="Bacteria"/>
</dbReference>
<dbReference type="PROSITE" id="PS51186">
    <property type="entry name" value="GNAT"/>
    <property type="match status" value="1"/>
</dbReference>
<dbReference type="GO" id="GO:0016747">
    <property type="term" value="F:acyltransferase activity, transferring groups other than amino-acyl groups"/>
    <property type="evidence" value="ECO:0007669"/>
    <property type="project" value="InterPro"/>
</dbReference>
<dbReference type="OrthoDB" id="9802340at2"/>
<evidence type="ECO:0000313" key="2">
    <source>
        <dbReference type="EMBL" id="ADY12910.1"/>
    </source>
</evidence>
<feature type="domain" description="N-acetyltransferase" evidence="1">
    <location>
        <begin position="37"/>
        <end position="204"/>
    </location>
</feature>
<gene>
    <name evidence="2" type="ordered locus">SpiBuddy_1085</name>
</gene>
<dbReference type="EMBL" id="CP002541">
    <property type="protein sequence ID" value="ADY12910.1"/>
    <property type="molecule type" value="Genomic_DNA"/>
</dbReference>
<dbReference type="InterPro" id="IPR016181">
    <property type="entry name" value="Acyl_CoA_acyltransferase"/>
</dbReference>
<dbReference type="AlphaFoldDB" id="F0RVB8"/>
<reference evidence="3" key="1">
    <citation type="submission" date="2011-02" db="EMBL/GenBank/DDBJ databases">
        <title>Complete sequence of Spirochaeta sp. Buddy.</title>
        <authorList>
            <person name="Lucas S."/>
            <person name="Copeland A."/>
            <person name="Lapidus A."/>
            <person name="Cheng J.-F."/>
            <person name="Goodwin L."/>
            <person name="Pitluck S."/>
            <person name="Zeytun A."/>
            <person name="Detter J.C."/>
            <person name="Han C."/>
            <person name="Tapia R."/>
            <person name="Land M."/>
            <person name="Hauser L."/>
            <person name="Kyrpides N."/>
            <person name="Ivanova N."/>
            <person name="Mikhailova N."/>
            <person name="Pagani I."/>
            <person name="Ritalahti K.M."/>
            <person name="Loeffler F.E."/>
            <person name="Woyke T."/>
        </authorList>
    </citation>
    <scope>NUCLEOTIDE SEQUENCE [LARGE SCALE GENOMIC DNA]</scope>
    <source>
        <strain evidence="3">ATCC BAA-1886 / DSM 22777 / Buddy</strain>
    </source>
</reference>
<dbReference type="Gene3D" id="3.40.630.30">
    <property type="match status" value="1"/>
</dbReference>
<evidence type="ECO:0000259" key="1">
    <source>
        <dbReference type="PROSITE" id="PS51186"/>
    </source>
</evidence>
<name>F0RVB8_SPHGB</name>
<evidence type="ECO:0000313" key="3">
    <source>
        <dbReference type="Proteomes" id="UP000008466"/>
    </source>
</evidence>
<keyword evidence="3" id="KW-1185">Reference proteome</keyword>
<dbReference type="Proteomes" id="UP000008466">
    <property type="component" value="Chromosome"/>
</dbReference>
<dbReference type="SUPFAM" id="SSF55729">
    <property type="entry name" value="Acyl-CoA N-acyltransferases (Nat)"/>
    <property type="match status" value="1"/>
</dbReference>
<dbReference type="KEGG" id="sbu:SpiBuddy_1085"/>
<dbReference type="PANTHER" id="PTHR43072">
    <property type="entry name" value="N-ACETYLTRANSFERASE"/>
    <property type="match status" value="1"/>
</dbReference>
<organism evidence="2 3">
    <name type="scientific">Sphaerochaeta globosa (strain ATCC BAA-1886 / DSM 22777 / Buddy)</name>
    <name type="common">Spirochaeta sp. (strain Buddy)</name>
    <dbReference type="NCBI Taxonomy" id="158189"/>
    <lineage>
        <taxon>Bacteria</taxon>
        <taxon>Pseudomonadati</taxon>
        <taxon>Spirochaetota</taxon>
        <taxon>Spirochaetia</taxon>
        <taxon>Spirochaetales</taxon>
        <taxon>Sphaerochaetaceae</taxon>
        <taxon>Sphaerochaeta</taxon>
    </lineage>
</organism>
<dbReference type="STRING" id="158189.SpiBuddy_1085"/>
<protein>
    <submittedName>
        <fullName evidence="2">GCN5-related N-acetyltransferase</fullName>
    </submittedName>
</protein>
<accession>F0RVB8</accession>
<dbReference type="InterPro" id="IPR000182">
    <property type="entry name" value="GNAT_dom"/>
</dbReference>
<sequence>MEIFSHCLLLARKIKSWYASAMKIEAIEHKLQDGTIVQLRSLENTDAPLAIAYVATMYSSSRFLAREIEEWVITVDEETAWIEKANSDDKRVIIGAMSGGQLIGLCDFAPVASMKRMAHRAQCGLSVAPEFQHKGIGTLLMQTLLQTARQAGYEQMELEVVSLNHKAIDLYKKLNFSKCGTIEYGMKYKDGTYGDLDIMMHRLV</sequence>
<dbReference type="CDD" id="cd04301">
    <property type="entry name" value="NAT_SF"/>
    <property type="match status" value="1"/>
</dbReference>
<dbReference type="HOGENOM" id="CLU_013985_19_1_12"/>
<keyword evidence="2" id="KW-0808">Transferase</keyword>
<dbReference type="Pfam" id="PF00583">
    <property type="entry name" value="Acetyltransf_1"/>
    <property type="match status" value="1"/>
</dbReference>